<accession>A0ABW0J3B3</accession>
<dbReference type="RefSeq" id="WP_377708940.1">
    <property type="nucleotide sequence ID" value="NZ_JBHSMP010000005.1"/>
</dbReference>
<feature type="transmembrane region" description="Helical" evidence="1">
    <location>
        <begin position="20"/>
        <end position="39"/>
    </location>
</feature>
<proteinExistence type="predicted"/>
<keyword evidence="3" id="KW-1185">Reference proteome</keyword>
<name>A0ABW0J3B3_9BURK</name>
<gene>
    <name evidence="2" type="ORF">ACFPTO_01530</name>
</gene>
<keyword evidence="1" id="KW-0812">Transmembrane</keyword>
<dbReference type="Proteomes" id="UP001596103">
    <property type="component" value="Unassembled WGS sequence"/>
</dbReference>
<organism evidence="2 3">
    <name type="scientific">Paraburkholderia denitrificans</name>
    <dbReference type="NCBI Taxonomy" id="694025"/>
    <lineage>
        <taxon>Bacteria</taxon>
        <taxon>Pseudomonadati</taxon>
        <taxon>Pseudomonadota</taxon>
        <taxon>Betaproteobacteria</taxon>
        <taxon>Burkholderiales</taxon>
        <taxon>Burkholderiaceae</taxon>
        <taxon>Paraburkholderia</taxon>
    </lineage>
</organism>
<keyword evidence="1" id="KW-1133">Transmembrane helix</keyword>
<evidence type="ECO:0000313" key="3">
    <source>
        <dbReference type="Proteomes" id="UP001596103"/>
    </source>
</evidence>
<evidence type="ECO:0000313" key="2">
    <source>
        <dbReference type="EMBL" id="MFC5427495.1"/>
    </source>
</evidence>
<keyword evidence="1" id="KW-0472">Membrane</keyword>
<evidence type="ECO:0000256" key="1">
    <source>
        <dbReference type="SAM" id="Phobius"/>
    </source>
</evidence>
<comment type="caution">
    <text evidence="2">The sequence shown here is derived from an EMBL/GenBank/DDBJ whole genome shotgun (WGS) entry which is preliminary data.</text>
</comment>
<sequence length="67" mass="7801">MEFDNPSLNATPEAFMDASLVVTVFAVLVLVIAAVSVIVHHRRENHRAELLRNLDHHDWCRWTRSRH</sequence>
<reference evidence="3" key="1">
    <citation type="journal article" date="2019" name="Int. J. Syst. Evol. Microbiol.">
        <title>The Global Catalogue of Microorganisms (GCM) 10K type strain sequencing project: providing services to taxonomists for standard genome sequencing and annotation.</title>
        <authorList>
            <consortium name="The Broad Institute Genomics Platform"/>
            <consortium name="The Broad Institute Genome Sequencing Center for Infectious Disease"/>
            <person name="Wu L."/>
            <person name="Ma J."/>
        </authorList>
    </citation>
    <scope>NUCLEOTIDE SEQUENCE [LARGE SCALE GENOMIC DNA]</scope>
    <source>
        <strain evidence="3">CCUG 56042</strain>
    </source>
</reference>
<dbReference type="EMBL" id="JBHSMP010000005">
    <property type="protein sequence ID" value="MFC5427495.1"/>
    <property type="molecule type" value="Genomic_DNA"/>
</dbReference>
<protein>
    <submittedName>
        <fullName evidence="2">Uncharacterized protein</fullName>
    </submittedName>
</protein>